<name>A0A0D2CYY1_9EURO</name>
<organism evidence="3 4">
    <name type="scientific">Exophiala xenobiotica</name>
    <dbReference type="NCBI Taxonomy" id="348802"/>
    <lineage>
        <taxon>Eukaryota</taxon>
        <taxon>Fungi</taxon>
        <taxon>Dikarya</taxon>
        <taxon>Ascomycota</taxon>
        <taxon>Pezizomycotina</taxon>
        <taxon>Eurotiomycetes</taxon>
        <taxon>Chaetothyriomycetidae</taxon>
        <taxon>Chaetothyriales</taxon>
        <taxon>Herpotrichiellaceae</taxon>
        <taxon>Exophiala</taxon>
    </lineage>
</organism>
<dbReference type="Proteomes" id="UP000054342">
    <property type="component" value="Unassembled WGS sequence"/>
</dbReference>
<evidence type="ECO:0000259" key="2">
    <source>
        <dbReference type="PROSITE" id="PS51184"/>
    </source>
</evidence>
<dbReference type="GeneID" id="25329544"/>
<gene>
    <name evidence="3" type="ORF">PV05_07636</name>
</gene>
<dbReference type="HOGENOM" id="CLU_016785_6_0_1"/>
<sequence length="440" mass="48930">MALSAPTATASSILLQLVEDYHSFNPGGVPVLPYPTYLDFSKQVHRGRPCVYRLDPDQQPARKASQVNGSSRLSKVRTELESILSSPAFSWTRESLCAKVTEDVEVAVTPDGRADSLYPLPRTWASPNNSTVETHANLETSDLNNSRGGKREGLEAAHEQEPEQEQVFVQPATINMSLSSLFDKLCRPVANDNTSIPNNPQAIYYLQSQNSNLTTTPLSPLLSDLPRNLPFAAPVLGDPEAINIWMGTGASVTSTHRDPYENLYLVLRGRKKFTLYAPVEEVCLHADKVRTAHQVLEPDGSFNIALDTHQPSSPDVDTDTSDAQAEDGAKTDDNCIPWIPVDPLNLPTPDILASKYPYYQYSHPLTVTVSEGEILYLPAGWFHHVSQECGVWDDGENAPCIAVNYWYDMDYEGEKYAMREMLGRLVEAARREQHQEELSR</sequence>
<reference evidence="3 4" key="1">
    <citation type="submission" date="2015-01" db="EMBL/GenBank/DDBJ databases">
        <title>The Genome Sequence of Exophiala xenobiotica CBS118157.</title>
        <authorList>
            <consortium name="The Broad Institute Genomics Platform"/>
            <person name="Cuomo C."/>
            <person name="de Hoog S."/>
            <person name="Gorbushina A."/>
            <person name="Stielow B."/>
            <person name="Teixiera M."/>
            <person name="Abouelleil A."/>
            <person name="Chapman S.B."/>
            <person name="Priest M."/>
            <person name="Young S.K."/>
            <person name="Wortman J."/>
            <person name="Nusbaum C."/>
            <person name="Birren B."/>
        </authorList>
    </citation>
    <scope>NUCLEOTIDE SEQUENCE [LARGE SCALE GENOMIC DNA]</scope>
    <source>
        <strain evidence="3 4">CBS 118157</strain>
    </source>
</reference>
<dbReference type="AlphaFoldDB" id="A0A0D2CYY1"/>
<feature type="region of interest" description="Disordered" evidence="1">
    <location>
        <begin position="303"/>
        <end position="332"/>
    </location>
</feature>
<dbReference type="RefSeq" id="XP_013315931.1">
    <property type="nucleotide sequence ID" value="XM_013460477.1"/>
</dbReference>
<keyword evidence="4" id="KW-1185">Reference proteome</keyword>
<feature type="compositionally biased region" description="Basic and acidic residues" evidence="1">
    <location>
        <begin position="149"/>
        <end position="161"/>
    </location>
</feature>
<feature type="region of interest" description="Disordered" evidence="1">
    <location>
        <begin position="125"/>
        <end position="165"/>
    </location>
</feature>
<dbReference type="SUPFAM" id="SSF51197">
    <property type="entry name" value="Clavaminate synthase-like"/>
    <property type="match status" value="1"/>
</dbReference>
<proteinExistence type="predicted"/>
<dbReference type="Pfam" id="PF13621">
    <property type="entry name" value="Cupin_8"/>
    <property type="match status" value="1"/>
</dbReference>
<dbReference type="PANTHER" id="PTHR12461:SF99">
    <property type="entry name" value="BIFUNCTIONAL PEPTIDASE AND (3S)-LYSYL HYDROXYLASE JMJD7"/>
    <property type="match status" value="1"/>
</dbReference>
<dbReference type="STRING" id="348802.A0A0D2CYY1"/>
<dbReference type="PANTHER" id="PTHR12461">
    <property type="entry name" value="HYPOXIA-INDUCIBLE FACTOR 1 ALPHA INHIBITOR-RELATED"/>
    <property type="match status" value="1"/>
</dbReference>
<accession>A0A0D2CYY1</accession>
<dbReference type="InterPro" id="IPR003347">
    <property type="entry name" value="JmjC_dom"/>
</dbReference>
<evidence type="ECO:0000313" key="4">
    <source>
        <dbReference type="Proteomes" id="UP000054342"/>
    </source>
</evidence>
<dbReference type="SMART" id="SM00558">
    <property type="entry name" value="JmjC"/>
    <property type="match status" value="1"/>
</dbReference>
<evidence type="ECO:0000256" key="1">
    <source>
        <dbReference type="SAM" id="MobiDB-lite"/>
    </source>
</evidence>
<dbReference type="OrthoDB" id="415358at2759"/>
<dbReference type="PROSITE" id="PS51184">
    <property type="entry name" value="JMJC"/>
    <property type="match status" value="1"/>
</dbReference>
<protein>
    <recommendedName>
        <fullName evidence="2">JmjC domain-containing protein</fullName>
    </recommendedName>
</protein>
<dbReference type="EMBL" id="KN847320">
    <property type="protein sequence ID" value="KIW55347.1"/>
    <property type="molecule type" value="Genomic_DNA"/>
</dbReference>
<feature type="compositionally biased region" description="Polar residues" evidence="1">
    <location>
        <begin position="125"/>
        <end position="147"/>
    </location>
</feature>
<evidence type="ECO:0000313" key="3">
    <source>
        <dbReference type="EMBL" id="KIW55347.1"/>
    </source>
</evidence>
<feature type="domain" description="JmjC" evidence="2">
    <location>
        <begin position="205"/>
        <end position="422"/>
    </location>
</feature>
<dbReference type="InterPro" id="IPR014710">
    <property type="entry name" value="RmlC-like_jellyroll"/>
</dbReference>
<dbReference type="InterPro" id="IPR041667">
    <property type="entry name" value="Cupin_8"/>
</dbReference>
<dbReference type="Gene3D" id="2.60.120.10">
    <property type="entry name" value="Jelly Rolls"/>
    <property type="match status" value="1"/>
</dbReference>